<evidence type="ECO:0000313" key="1">
    <source>
        <dbReference type="EMBL" id="MCI4387123.1"/>
    </source>
</evidence>
<sequence length="60" mass="7196">MVNNSRRSRQVPLSSAKNRNLRLSWAQTLDGRRLEKRHLVQHAEGRVRIWHQRHESMNPT</sequence>
<dbReference type="EMBL" id="CM040469">
    <property type="protein sequence ID" value="MCI4387123.1"/>
    <property type="molecule type" value="Genomic_DNA"/>
</dbReference>
<keyword evidence="2" id="KW-1185">Reference proteome</keyword>
<comment type="caution">
    <text evidence="1">The sequence shown here is derived from an EMBL/GenBank/DDBJ whole genome shotgun (WGS) entry which is preliminary data.</text>
</comment>
<name>A0ACC5X7V4_PANGG</name>
<reference evidence="1 2" key="1">
    <citation type="journal article" date="2022" name="bioRxiv">
        <title>An ancient truncated duplication of the anti-Mullerian hormone receptor type 2 gene is a potential conserved master sex determinant in the Pangasiidae catfish family.</title>
        <authorList>
            <person name="Wen M."/>
            <person name="Pan Q."/>
            <person name="Jouanno E."/>
            <person name="Montfort J."/>
            <person name="Zahm M."/>
            <person name="Cabau C."/>
            <person name="Klopp C."/>
            <person name="Iampietro C."/>
            <person name="Roques C."/>
            <person name="Bouchez O."/>
            <person name="Castinel A."/>
            <person name="Donnadieu C."/>
            <person name="Parrinello H."/>
            <person name="Poncet C."/>
            <person name="Belmonte E."/>
            <person name="Gautier V."/>
            <person name="Avarre J.-C."/>
            <person name="Dugue R."/>
            <person name="Gustiano R."/>
            <person name="Ha T.T.T."/>
            <person name="Campet M."/>
            <person name="Sriphairoj K."/>
            <person name="Ribolli J."/>
            <person name="de Almeida F.L."/>
            <person name="Desvignes T."/>
            <person name="Postlethwait J.H."/>
            <person name="Bucao C.F."/>
            <person name="Robinson-Rechavi M."/>
            <person name="Bobe J."/>
            <person name="Herpin A."/>
            <person name="Guiguen Y."/>
        </authorList>
    </citation>
    <scope>NUCLEOTIDE SEQUENCE [LARGE SCALE GENOMIC DNA]</scope>
    <source>
        <strain evidence="1">YG-Dec2019</strain>
    </source>
</reference>
<evidence type="ECO:0000313" key="2">
    <source>
        <dbReference type="Proteomes" id="UP000829447"/>
    </source>
</evidence>
<feature type="non-terminal residue" evidence="1">
    <location>
        <position position="60"/>
    </location>
</feature>
<accession>A0ACC5X7V4</accession>
<organism evidence="1 2">
    <name type="scientific">Pangasianodon gigas</name>
    <name type="common">Mekong giant catfish</name>
    <name type="synonym">Pangasius gigas</name>
    <dbReference type="NCBI Taxonomy" id="30993"/>
    <lineage>
        <taxon>Eukaryota</taxon>
        <taxon>Metazoa</taxon>
        <taxon>Chordata</taxon>
        <taxon>Craniata</taxon>
        <taxon>Vertebrata</taxon>
        <taxon>Euteleostomi</taxon>
        <taxon>Actinopterygii</taxon>
        <taxon>Neopterygii</taxon>
        <taxon>Teleostei</taxon>
        <taxon>Ostariophysi</taxon>
        <taxon>Siluriformes</taxon>
        <taxon>Pangasiidae</taxon>
        <taxon>Pangasianodon</taxon>
    </lineage>
</organism>
<dbReference type="Proteomes" id="UP000829447">
    <property type="component" value="Linkage Group LG16"/>
</dbReference>
<protein>
    <submittedName>
        <fullName evidence="1">Uncharacterized protein</fullName>
    </submittedName>
</protein>
<gene>
    <name evidence="1" type="ORF">PGIGA_G00070600</name>
</gene>
<proteinExistence type="predicted"/>